<dbReference type="Proteomes" id="UP000248066">
    <property type="component" value="Unassembled WGS sequence"/>
</dbReference>
<dbReference type="EMBL" id="PDOF01000003">
    <property type="protein sequence ID" value="PYZ95874.1"/>
    <property type="molecule type" value="Genomic_DNA"/>
</dbReference>
<dbReference type="RefSeq" id="WP_110521151.1">
    <property type="nucleotide sequence ID" value="NZ_PDOF01000003.1"/>
</dbReference>
<proteinExistence type="predicted"/>
<evidence type="ECO:0000256" key="1">
    <source>
        <dbReference type="SAM" id="Coils"/>
    </source>
</evidence>
<dbReference type="OrthoDB" id="9772751at2"/>
<feature type="compositionally biased region" description="Basic and acidic residues" evidence="2">
    <location>
        <begin position="256"/>
        <end position="273"/>
    </location>
</feature>
<gene>
    <name evidence="3" type="ORF">CR205_15950</name>
</gene>
<feature type="region of interest" description="Disordered" evidence="2">
    <location>
        <begin position="256"/>
        <end position="284"/>
    </location>
</feature>
<dbReference type="SUPFAM" id="SSF53335">
    <property type="entry name" value="S-adenosyl-L-methionine-dependent methyltransferases"/>
    <property type="match status" value="1"/>
</dbReference>
<name>A0A2W0H261_9BACI</name>
<feature type="coiled-coil region" evidence="1">
    <location>
        <begin position="202"/>
        <end position="243"/>
    </location>
</feature>
<organism evidence="3 4">
    <name type="scientific">Alteribacter lacisalsi</name>
    <dbReference type="NCBI Taxonomy" id="2045244"/>
    <lineage>
        <taxon>Bacteria</taxon>
        <taxon>Bacillati</taxon>
        <taxon>Bacillota</taxon>
        <taxon>Bacilli</taxon>
        <taxon>Bacillales</taxon>
        <taxon>Bacillaceae</taxon>
        <taxon>Alteribacter</taxon>
    </lineage>
</organism>
<evidence type="ECO:0000256" key="2">
    <source>
        <dbReference type="SAM" id="MobiDB-lite"/>
    </source>
</evidence>
<comment type="caution">
    <text evidence="3">The sequence shown here is derived from an EMBL/GenBank/DDBJ whole genome shotgun (WGS) entry which is preliminary data.</text>
</comment>
<dbReference type="Gene3D" id="1.20.5.340">
    <property type="match status" value="1"/>
</dbReference>
<keyword evidence="1" id="KW-0175">Coiled coil</keyword>
<sequence>MLPSLPGIEQSKAEWLASRAKGSLFIEITDSPASVSPLLWGNGETGVRAVPMKQPVDPVRYTHTPASAGQSQTIYLPGTDIPFPDSWFDVVILNDASNAGFALINEISRILKPKGKLLVSRKLDRESASDRMRVLSAADWLGSVFEYLDSRVLKGEYLLYAGRNSTPSPFPEEKLGELTDLLMHEHYVYPKLKEIKETVNTAQKLADRYDSLAGTVQELKQDVNRLEQENEQLHRKNQSLNEESVWAFMKRKTKKGADKEISEETDEHTDGKTPSHGISVPPLPKLPSLNRAETVYSKPLDKKKPDTVYEEAWHAFKERVAGSGKLAVVWGNELFTVSRRFSPESGLVNAAFHEGIPVLYIGPDGGGLVTDTHSDAFFQTSEHDLPAGWLDELNEPGAAEKTMYMLGRSAKAAKTIGPAEMTGFHTVFVTVAGTEESARPLVRYLEDQAMTKVYTGVTQKGSTEDRIVYAGGVENPSDTADSESRAPGFPEKIGFVMPDDPAHTDWALVENVVSAQPGIHFEALSFSTQKISVPFKSARFKVRYVSREDQALDVMKEWDGCTIPLKDEAESLSYSMLQMGRKQLLHCRFNRDGEMLEPMESLGEQWYSWQEIVRDITADGSQRKRRTPLITKERV</sequence>
<reference evidence="3 4" key="1">
    <citation type="submission" date="2017-10" db="EMBL/GenBank/DDBJ databases">
        <title>Bacillus sp. nov., a halophilic bacterium isolated from a Yangshapao Lake.</title>
        <authorList>
            <person name="Wang H."/>
        </authorList>
    </citation>
    <scope>NUCLEOTIDE SEQUENCE [LARGE SCALE GENOMIC DNA]</scope>
    <source>
        <strain evidence="3 4">YSP-3</strain>
    </source>
</reference>
<protein>
    <submittedName>
        <fullName evidence="3">Uncharacterized protein</fullName>
    </submittedName>
</protein>
<dbReference type="AlphaFoldDB" id="A0A2W0H261"/>
<keyword evidence="4" id="KW-1185">Reference proteome</keyword>
<dbReference type="Gene3D" id="3.40.50.150">
    <property type="entry name" value="Vaccinia Virus protein VP39"/>
    <property type="match status" value="1"/>
</dbReference>
<dbReference type="InterPro" id="IPR029063">
    <property type="entry name" value="SAM-dependent_MTases_sf"/>
</dbReference>
<evidence type="ECO:0000313" key="4">
    <source>
        <dbReference type="Proteomes" id="UP000248066"/>
    </source>
</evidence>
<accession>A0A2W0H261</accession>
<evidence type="ECO:0000313" key="3">
    <source>
        <dbReference type="EMBL" id="PYZ95874.1"/>
    </source>
</evidence>